<dbReference type="InterPro" id="IPR047705">
    <property type="entry name" value="AimR-like"/>
</dbReference>
<comment type="caution">
    <text evidence="1">The sequence shown here is derived from an EMBL/GenBank/DDBJ whole genome shotgun (WGS) entry which is preliminary data.</text>
</comment>
<dbReference type="Pfam" id="PF22871">
    <property type="entry name" value="AimR"/>
    <property type="match status" value="1"/>
</dbReference>
<dbReference type="NCBIfam" id="NF038310">
    <property type="entry name" value="lysogeny_AimR"/>
    <property type="match status" value="1"/>
</dbReference>
<reference evidence="1 2" key="1">
    <citation type="submission" date="2017-01" db="EMBL/GenBank/DDBJ databases">
        <title>Bacillus cereus isolates.</title>
        <authorList>
            <person name="Beno S.M."/>
        </authorList>
    </citation>
    <scope>NUCLEOTIDE SEQUENCE [LARGE SCALE GENOMIC DNA]</scope>
    <source>
        <strain evidence="1 2">FSL W7-1108</strain>
    </source>
</reference>
<evidence type="ECO:0000313" key="2">
    <source>
        <dbReference type="Proteomes" id="UP000190696"/>
    </source>
</evidence>
<evidence type="ECO:0000313" key="1">
    <source>
        <dbReference type="EMBL" id="OOR03996.1"/>
    </source>
</evidence>
<gene>
    <name evidence="1" type="ORF">BW900_24250</name>
</gene>
<sequence length="387" mass="45845">MGILHQTFDMQLKKEGKSWTVFSKECGVSASSACEWGTEGKEISAFSFSKMAYKMFPDDVEAFEDVCKFLMSTYTKEYLLNVKKLFIVAYQNGYTEILDYIVNLCANHDNRIMRNYSKIFSLFCERLYKTKPIDEIYLEIDYLRKPALSQEAEFTVLCDVLRLLILGDNGDFKVFEYHMNRALNTLNLLKQKESISLYNFWITDLYSYSRLRRGKIEEFKQLNDSLHNYEYLEFFPVMRASLISRKGESLIFDSYERALENMEKALRICMERKCHFKKNVILNNINFLKLYWNRNIDTIDYRKLHIAEKSFYWYRKGDKIKALAIITRLEKEGPLTPIQLCYKGMIINDIEIIKSAIDEFKSNNEFYFVQFAIEMLNLCEKKMKIGG</sequence>
<dbReference type="EMBL" id="MUAI01000030">
    <property type="protein sequence ID" value="OOR03996.1"/>
    <property type="molecule type" value="Genomic_DNA"/>
</dbReference>
<dbReference type="Proteomes" id="UP000190696">
    <property type="component" value="Unassembled WGS sequence"/>
</dbReference>
<name>A0A1S9T1X3_BACMY</name>
<evidence type="ECO:0008006" key="3">
    <source>
        <dbReference type="Google" id="ProtNLM"/>
    </source>
</evidence>
<proteinExistence type="predicted"/>
<protein>
    <recommendedName>
        <fullName evidence="3">Transcriptional regulator</fullName>
    </recommendedName>
</protein>
<dbReference type="RefSeq" id="WP_078176914.1">
    <property type="nucleotide sequence ID" value="NZ_MUAI01000030.1"/>
</dbReference>
<organism evidence="1 2">
    <name type="scientific">Bacillus mycoides</name>
    <dbReference type="NCBI Taxonomy" id="1405"/>
    <lineage>
        <taxon>Bacteria</taxon>
        <taxon>Bacillati</taxon>
        <taxon>Bacillota</taxon>
        <taxon>Bacilli</taxon>
        <taxon>Bacillales</taxon>
        <taxon>Bacillaceae</taxon>
        <taxon>Bacillus</taxon>
        <taxon>Bacillus cereus group</taxon>
    </lineage>
</organism>
<dbReference type="AlphaFoldDB" id="A0A1S9T1X3"/>
<accession>A0A1S9T1X3</accession>